<keyword evidence="3" id="KW-0378">Hydrolase</keyword>
<dbReference type="GO" id="GO:0004175">
    <property type="term" value="F:endopeptidase activity"/>
    <property type="evidence" value="ECO:0007669"/>
    <property type="project" value="UniProtKB-ARBA"/>
</dbReference>
<name>A0A3E2TG35_9FIRM</name>
<dbReference type="GO" id="GO:0080120">
    <property type="term" value="P:CAAX-box protein maturation"/>
    <property type="evidence" value="ECO:0007669"/>
    <property type="project" value="UniProtKB-ARBA"/>
</dbReference>
<keyword evidence="1" id="KW-1133">Transmembrane helix</keyword>
<evidence type="ECO:0000256" key="1">
    <source>
        <dbReference type="SAM" id="Phobius"/>
    </source>
</evidence>
<evidence type="ECO:0000313" key="3">
    <source>
        <dbReference type="EMBL" id="RGB74896.1"/>
    </source>
</evidence>
<feature type="transmembrane region" description="Helical" evidence="1">
    <location>
        <begin position="12"/>
        <end position="38"/>
    </location>
</feature>
<keyword evidence="4" id="KW-1185">Reference proteome</keyword>
<evidence type="ECO:0000259" key="2">
    <source>
        <dbReference type="Pfam" id="PF02517"/>
    </source>
</evidence>
<dbReference type="GO" id="GO:0008237">
    <property type="term" value="F:metallopeptidase activity"/>
    <property type="evidence" value="ECO:0007669"/>
    <property type="project" value="UniProtKB-KW"/>
</dbReference>
<keyword evidence="1" id="KW-0472">Membrane</keyword>
<dbReference type="Proteomes" id="UP000261011">
    <property type="component" value="Unassembled WGS sequence"/>
</dbReference>
<organism evidence="3 4">
    <name type="scientific">Anaerococcus nagyae</name>
    <dbReference type="NCBI Taxonomy" id="1755241"/>
    <lineage>
        <taxon>Bacteria</taxon>
        <taxon>Bacillati</taxon>
        <taxon>Bacillota</taxon>
        <taxon>Tissierellia</taxon>
        <taxon>Tissierellales</taxon>
        <taxon>Peptoniphilaceae</taxon>
        <taxon>Anaerococcus</taxon>
    </lineage>
</organism>
<reference evidence="3 4" key="1">
    <citation type="submission" date="2018-08" db="EMBL/GenBank/DDBJ databases">
        <title>A genome reference for cultivated species of the human gut microbiota.</title>
        <authorList>
            <person name="Zou Y."/>
            <person name="Xue W."/>
            <person name="Luo G."/>
        </authorList>
    </citation>
    <scope>NUCLEOTIDE SEQUENCE [LARGE SCALE GENOMIC DNA]</scope>
    <source>
        <strain evidence="3 4">OF01-3</strain>
    </source>
</reference>
<accession>A0A3E2TG35</accession>
<feature type="transmembrane region" description="Helical" evidence="1">
    <location>
        <begin position="44"/>
        <end position="65"/>
    </location>
</feature>
<protein>
    <submittedName>
        <fullName evidence="3">CPBP family intramembrane metalloprotease</fullName>
    </submittedName>
</protein>
<sequence length="199" mass="23138">MKEVEVDSKKIELVFMSLALIAIAGISYVMSGFLTIISSNENNLTLMSTIWLSLSMIIFFIFLPLSLSKRIYGIDINDFNINYRNYLIYTIVGFVLFKLVFKVDGVNIFRNMIVASSEEFLFRFVIYEILKKGFDKKQAIIIGSLLFSLILHLNVNIFINIVSKFPMSIILYLLYDKFGYENAFAFHWINNTLVDFFNF</sequence>
<gene>
    <name evidence="3" type="ORF">DXA39_07760</name>
</gene>
<dbReference type="Pfam" id="PF02517">
    <property type="entry name" value="Rce1-like"/>
    <property type="match status" value="1"/>
</dbReference>
<feature type="domain" description="CAAX prenyl protease 2/Lysostaphin resistance protein A-like" evidence="2">
    <location>
        <begin position="111"/>
        <end position="192"/>
    </location>
</feature>
<dbReference type="RefSeq" id="WP_117522150.1">
    <property type="nucleotide sequence ID" value="NZ_QVEU01000008.1"/>
</dbReference>
<dbReference type="EMBL" id="QVEU01000008">
    <property type="protein sequence ID" value="RGB74896.1"/>
    <property type="molecule type" value="Genomic_DNA"/>
</dbReference>
<keyword evidence="1" id="KW-0812">Transmembrane</keyword>
<dbReference type="OrthoDB" id="2414621at2"/>
<keyword evidence="3" id="KW-0482">Metalloprotease</keyword>
<dbReference type="GO" id="GO:0006508">
    <property type="term" value="P:proteolysis"/>
    <property type="evidence" value="ECO:0007669"/>
    <property type="project" value="UniProtKB-KW"/>
</dbReference>
<comment type="caution">
    <text evidence="3">The sequence shown here is derived from an EMBL/GenBank/DDBJ whole genome shotgun (WGS) entry which is preliminary data.</text>
</comment>
<dbReference type="AlphaFoldDB" id="A0A3E2TG35"/>
<dbReference type="InterPro" id="IPR003675">
    <property type="entry name" value="Rce1/LyrA-like_dom"/>
</dbReference>
<proteinExistence type="predicted"/>
<feature type="transmembrane region" description="Helical" evidence="1">
    <location>
        <begin position="86"/>
        <end position="103"/>
    </location>
</feature>
<evidence type="ECO:0000313" key="4">
    <source>
        <dbReference type="Proteomes" id="UP000261011"/>
    </source>
</evidence>
<feature type="transmembrane region" description="Helical" evidence="1">
    <location>
        <begin position="139"/>
        <end position="159"/>
    </location>
</feature>
<keyword evidence="3" id="KW-0645">Protease</keyword>